<dbReference type="SUPFAM" id="SSF55781">
    <property type="entry name" value="GAF domain-like"/>
    <property type="match status" value="1"/>
</dbReference>
<dbReference type="PROSITE" id="PS50883">
    <property type="entry name" value="EAL"/>
    <property type="match status" value="1"/>
</dbReference>
<dbReference type="SMART" id="SM00052">
    <property type="entry name" value="EAL"/>
    <property type="match status" value="1"/>
</dbReference>
<comment type="caution">
    <text evidence="4">The sequence shown here is derived from an EMBL/GenBank/DDBJ whole genome shotgun (WGS) entry which is preliminary data.</text>
</comment>
<dbReference type="SUPFAM" id="SSF55073">
    <property type="entry name" value="Nucleotide cyclase"/>
    <property type="match status" value="1"/>
</dbReference>
<evidence type="ECO:0000313" key="4">
    <source>
        <dbReference type="EMBL" id="MDF2953291.1"/>
    </source>
</evidence>
<dbReference type="GO" id="GO:0071111">
    <property type="term" value="F:cyclic-guanylate-specific phosphodiesterase activity"/>
    <property type="evidence" value="ECO:0007669"/>
    <property type="project" value="InterPro"/>
</dbReference>
<dbReference type="PROSITE" id="PS50887">
    <property type="entry name" value="GGDEF"/>
    <property type="match status" value="1"/>
</dbReference>
<dbReference type="PANTHER" id="PTHR33121:SF71">
    <property type="entry name" value="OXYGEN SENSOR PROTEIN DOSP"/>
    <property type="match status" value="1"/>
</dbReference>
<evidence type="ECO:0000259" key="3">
    <source>
        <dbReference type="PROSITE" id="PS50887"/>
    </source>
</evidence>
<dbReference type="CDD" id="cd01949">
    <property type="entry name" value="GGDEF"/>
    <property type="match status" value="1"/>
</dbReference>
<evidence type="ECO:0000313" key="5">
    <source>
        <dbReference type="Proteomes" id="UP001144110"/>
    </source>
</evidence>
<dbReference type="InterPro" id="IPR000014">
    <property type="entry name" value="PAS"/>
</dbReference>
<dbReference type="InterPro" id="IPR001633">
    <property type="entry name" value="EAL_dom"/>
</dbReference>
<accession>A0AAE3TEB7</accession>
<keyword evidence="1" id="KW-0812">Transmembrane</keyword>
<dbReference type="Proteomes" id="UP001144110">
    <property type="component" value="Unassembled WGS sequence"/>
</dbReference>
<name>A0AAE3TEB7_9BACT</name>
<dbReference type="InterPro" id="IPR050706">
    <property type="entry name" value="Cyclic-di-GMP_PDE-like"/>
</dbReference>
<feature type="domain" description="GGDEF" evidence="3">
    <location>
        <begin position="648"/>
        <end position="780"/>
    </location>
</feature>
<gene>
    <name evidence="4" type="ORF">OD816_000536</name>
</gene>
<protein>
    <submittedName>
        <fullName evidence="4">GGDEF domain</fullName>
    </submittedName>
</protein>
<proteinExistence type="predicted"/>
<feature type="domain" description="EAL" evidence="2">
    <location>
        <begin position="789"/>
        <end position="1036"/>
    </location>
</feature>
<dbReference type="InterPro" id="IPR035965">
    <property type="entry name" value="PAS-like_dom_sf"/>
</dbReference>
<evidence type="ECO:0000256" key="1">
    <source>
        <dbReference type="SAM" id="Phobius"/>
    </source>
</evidence>
<dbReference type="SUPFAM" id="SSF55785">
    <property type="entry name" value="PYP-like sensor domain (PAS domain)"/>
    <property type="match status" value="1"/>
</dbReference>
<dbReference type="AlphaFoldDB" id="A0AAE3TEB7"/>
<dbReference type="Gene3D" id="3.30.450.20">
    <property type="entry name" value="PAS domain"/>
    <property type="match status" value="2"/>
</dbReference>
<dbReference type="Gene3D" id="3.20.20.450">
    <property type="entry name" value="EAL domain"/>
    <property type="match status" value="1"/>
</dbReference>
<dbReference type="Gene3D" id="3.30.70.270">
    <property type="match status" value="1"/>
</dbReference>
<reference evidence="4" key="1">
    <citation type="submission" date="2022-11" db="EMBL/GenBank/DDBJ databases">
        <title>Candidatus Alkanophaga archaea from heated hydrothermal vent sediment oxidize petroleum alkanes.</title>
        <authorList>
            <person name="Zehnle H."/>
            <person name="Laso-Perez R."/>
            <person name="Lipp J."/>
            <person name="Teske A."/>
            <person name="Wegener G."/>
        </authorList>
    </citation>
    <scope>NUCLEOTIDE SEQUENCE</scope>
    <source>
        <strain evidence="4">MCA70</strain>
    </source>
</reference>
<feature type="transmembrane region" description="Helical" evidence="1">
    <location>
        <begin position="99"/>
        <end position="117"/>
    </location>
</feature>
<dbReference type="EMBL" id="JAPHEG010000002">
    <property type="protein sequence ID" value="MDF2953291.1"/>
    <property type="molecule type" value="Genomic_DNA"/>
</dbReference>
<dbReference type="InterPro" id="IPR029787">
    <property type="entry name" value="Nucleotide_cyclase"/>
</dbReference>
<dbReference type="NCBIfam" id="TIGR00254">
    <property type="entry name" value="GGDEF"/>
    <property type="match status" value="1"/>
</dbReference>
<dbReference type="PANTHER" id="PTHR33121">
    <property type="entry name" value="CYCLIC DI-GMP PHOSPHODIESTERASE PDEF"/>
    <property type="match status" value="1"/>
</dbReference>
<dbReference type="SMART" id="SM00267">
    <property type="entry name" value="GGDEF"/>
    <property type="match status" value="1"/>
</dbReference>
<dbReference type="Pfam" id="PF00990">
    <property type="entry name" value="GGDEF"/>
    <property type="match status" value="1"/>
</dbReference>
<dbReference type="InterPro" id="IPR035919">
    <property type="entry name" value="EAL_sf"/>
</dbReference>
<dbReference type="Pfam" id="PF13426">
    <property type="entry name" value="PAS_9"/>
    <property type="match status" value="2"/>
</dbReference>
<dbReference type="InterPro" id="IPR000160">
    <property type="entry name" value="GGDEF_dom"/>
</dbReference>
<dbReference type="Pfam" id="PF00563">
    <property type="entry name" value="EAL"/>
    <property type="match status" value="1"/>
</dbReference>
<dbReference type="SUPFAM" id="SSF141868">
    <property type="entry name" value="EAL domain-like"/>
    <property type="match status" value="1"/>
</dbReference>
<sequence>MKSQFKLKVCSCQKDNINFWKDFAKALEFLIKRKVNFELIPDKPFQLKEKVDLFFASFSLSLELLKKNYQPIAKIKGQKDNYLVIGIENLEKIKEKEKIKILILNHPFSFLLLFFLIQNFNIDFLKILVITVSSYEEIFQKILNKEGDLGIVPEKRIKSYLNKFLFVKKIPIELSHYFLVSTESGLTSEIKKALLSINKNIEPLTLWEKEFIKNSHFLGEFIPKLVEKCTILETFLNSPHFGIGIYHDTYIYANSYLCNLLNYPLEELKKLKPEDILYYEKDKIFAREIVKRRLSGKLFILPYQEKTLKTKDGKKVEALLFTNTIFYQGKYCGMIVVINITKQKILEKLVNLLRNVNQILITCNSKKEFYKKICPEIYKILELKSLWLGKANYEKGIVEPLLFYPENLKLFKDWNFTLPFQKNVKIITNIKNSDFPYKRELLSLGVSSIAIIPIVEKEKIKSVLVLCSEEPVFMDEIKDLLEELQIDFSFAVKKIDFLSQNYILNEFIKDIDEILIICDEKGNIEYVNPFGFKLLSKLEGNLLKTNCFELLYLSKNILKELEKRKEGIRRIGTYSKPGKEKLILDLKISLIELGEDVKKLIILGKDLTKEFEFEKEKHALQYIDSLTGLLNYFGFSKRVSEVLSFLKVHSLFIIIDFYNFSYINRFYGLEVGDFCLKELAKKLNVLVGKKGIVGRTGGDEFSLFLINIKADEVAEWLNKIKALIYQPLKYKNQLISLEFNAAVVSYPDDGKTFEELWEKVNVLLLETKKKGANVIEIFNPLIENEVEQTFKVNTLIKKALKENLFVFYYQPYFETKSLKIAGVEALVRIKDNEKLVLPSEFIKHLENSPYLIEFENFNFRKNLENLKNWKIPISINISSKSFKILDFKKIFSNFKDTLSAFPFYLILEITEHTLAENIKTAKEILKTIKSFNIKIALDDFGVGYSSLNYLKDLPIDILKIDISFTKSLLKDIKTYNIVKTLINLAKDLNLKTIAEGVETEEQLKIYKDLKCDYVQGFFLSSPLPEKEMKNLLKTKK</sequence>
<evidence type="ECO:0000259" key="2">
    <source>
        <dbReference type="PROSITE" id="PS50883"/>
    </source>
</evidence>
<dbReference type="NCBIfam" id="TIGR00229">
    <property type="entry name" value="sensory_box"/>
    <property type="match status" value="1"/>
</dbReference>
<keyword evidence="1" id="KW-0472">Membrane</keyword>
<keyword evidence="1" id="KW-1133">Transmembrane helix</keyword>
<organism evidence="4 5">
    <name type="scientific">Candidatus Thermodesulfobacterium syntrophicum</name>
    <dbReference type="NCBI Taxonomy" id="3060442"/>
    <lineage>
        <taxon>Bacteria</taxon>
        <taxon>Pseudomonadati</taxon>
        <taxon>Thermodesulfobacteriota</taxon>
        <taxon>Thermodesulfobacteria</taxon>
        <taxon>Thermodesulfobacteriales</taxon>
        <taxon>Thermodesulfobacteriaceae</taxon>
        <taxon>Thermodesulfobacterium</taxon>
    </lineage>
</organism>
<dbReference type="InterPro" id="IPR043128">
    <property type="entry name" value="Rev_trsase/Diguanyl_cyclase"/>
</dbReference>
<dbReference type="CDD" id="cd01948">
    <property type="entry name" value="EAL"/>
    <property type="match status" value="1"/>
</dbReference>